<keyword evidence="1" id="KW-1133">Transmembrane helix</keyword>
<proteinExistence type="predicted"/>
<sequence length="90" mass="10311">MIRNQTSSSLPLYAIIFGLIAILLNLFLIPIPLGFIFGIAAFICGFISYIRYGKWDGFILSLFSFLLILLWICSILIPLWVDPTLQIEWK</sequence>
<feature type="transmembrane region" description="Helical" evidence="1">
    <location>
        <begin position="12"/>
        <end position="29"/>
    </location>
</feature>
<dbReference type="RefSeq" id="WP_188176507.1">
    <property type="nucleotide sequence ID" value="NZ_JACVVD010000008.1"/>
</dbReference>
<dbReference type="AlphaFoldDB" id="A0A926QKL0"/>
<name>A0A926QKL0_9BACL</name>
<protein>
    <submittedName>
        <fullName evidence="2">Uncharacterized protein</fullName>
    </submittedName>
</protein>
<comment type="caution">
    <text evidence="2">The sequence shown here is derived from an EMBL/GenBank/DDBJ whole genome shotgun (WGS) entry which is preliminary data.</text>
</comment>
<accession>A0A926QKL0</accession>
<evidence type="ECO:0000313" key="2">
    <source>
        <dbReference type="EMBL" id="MBD0382720.1"/>
    </source>
</evidence>
<keyword evidence="3" id="KW-1185">Reference proteome</keyword>
<dbReference type="Proteomes" id="UP000650466">
    <property type="component" value="Unassembled WGS sequence"/>
</dbReference>
<reference evidence="2" key="1">
    <citation type="submission" date="2020-09" db="EMBL/GenBank/DDBJ databases">
        <title>Draft Genome Sequence of Paenibacillus sp. WST5.</title>
        <authorList>
            <person name="Bao Z."/>
        </authorList>
    </citation>
    <scope>NUCLEOTIDE SEQUENCE</scope>
    <source>
        <strain evidence="2">WST5</strain>
    </source>
</reference>
<evidence type="ECO:0000256" key="1">
    <source>
        <dbReference type="SAM" id="Phobius"/>
    </source>
</evidence>
<dbReference type="EMBL" id="JACVVD010000008">
    <property type="protein sequence ID" value="MBD0382720.1"/>
    <property type="molecule type" value="Genomic_DNA"/>
</dbReference>
<keyword evidence="1" id="KW-0812">Transmembrane</keyword>
<gene>
    <name evidence="2" type="ORF">ICC18_21610</name>
</gene>
<keyword evidence="1" id="KW-0472">Membrane</keyword>
<feature type="transmembrane region" description="Helical" evidence="1">
    <location>
        <begin position="59"/>
        <end position="81"/>
    </location>
</feature>
<evidence type="ECO:0000313" key="3">
    <source>
        <dbReference type="Proteomes" id="UP000650466"/>
    </source>
</evidence>
<feature type="transmembrane region" description="Helical" evidence="1">
    <location>
        <begin position="35"/>
        <end position="52"/>
    </location>
</feature>
<organism evidence="2 3">
    <name type="scientific">Paenibacillus sedimenti</name>
    <dbReference type="NCBI Taxonomy" id="2770274"/>
    <lineage>
        <taxon>Bacteria</taxon>
        <taxon>Bacillati</taxon>
        <taxon>Bacillota</taxon>
        <taxon>Bacilli</taxon>
        <taxon>Bacillales</taxon>
        <taxon>Paenibacillaceae</taxon>
        <taxon>Paenibacillus</taxon>
    </lineage>
</organism>